<dbReference type="InterPro" id="IPR000182">
    <property type="entry name" value="GNAT_dom"/>
</dbReference>
<comment type="caution">
    <text evidence="2">The sequence shown here is derived from an EMBL/GenBank/DDBJ whole genome shotgun (WGS) entry which is preliminary data.</text>
</comment>
<dbReference type="PANTHER" id="PTHR42791">
    <property type="entry name" value="GNAT FAMILY ACETYLTRANSFERASE"/>
    <property type="match status" value="1"/>
</dbReference>
<dbReference type="Proteomes" id="UP000622166">
    <property type="component" value="Unassembled WGS sequence"/>
</dbReference>
<dbReference type="AlphaFoldDB" id="A0A918Q1P4"/>
<gene>
    <name evidence="2" type="ORF">GCM10010365_58360</name>
</gene>
<dbReference type="EMBL" id="BMVW01000014">
    <property type="protein sequence ID" value="GGZ30193.1"/>
    <property type="molecule type" value="Genomic_DNA"/>
</dbReference>
<reference evidence="2" key="2">
    <citation type="submission" date="2020-09" db="EMBL/GenBank/DDBJ databases">
        <authorList>
            <person name="Sun Q."/>
            <person name="Ohkuma M."/>
        </authorList>
    </citation>
    <scope>NUCLEOTIDE SEQUENCE</scope>
    <source>
        <strain evidence="2">JCM 4815</strain>
    </source>
</reference>
<keyword evidence="3" id="KW-1185">Reference proteome</keyword>
<accession>A0A918Q1P4</accession>
<organism evidence="2 3">
    <name type="scientific">Streptomyces poonensis</name>
    <dbReference type="NCBI Taxonomy" id="68255"/>
    <lineage>
        <taxon>Bacteria</taxon>
        <taxon>Bacillati</taxon>
        <taxon>Actinomycetota</taxon>
        <taxon>Actinomycetes</taxon>
        <taxon>Kitasatosporales</taxon>
        <taxon>Streptomycetaceae</taxon>
        <taxon>Streptomyces</taxon>
    </lineage>
</organism>
<dbReference type="Pfam" id="PF13508">
    <property type="entry name" value="Acetyltransf_7"/>
    <property type="match status" value="1"/>
</dbReference>
<evidence type="ECO:0000313" key="3">
    <source>
        <dbReference type="Proteomes" id="UP000622166"/>
    </source>
</evidence>
<name>A0A918Q1P4_9ACTN</name>
<reference evidence="2" key="1">
    <citation type="journal article" date="2014" name="Int. J. Syst. Evol. Microbiol.">
        <title>Complete genome sequence of Corynebacterium casei LMG S-19264T (=DSM 44701T), isolated from a smear-ripened cheese.</title>
        <authorList>
            <consortium name="US DOE Joint Genome Institute (JGI-PGF)"/>
            <person name="Walter F."/>
            <person name="Albersmeier A."/>
            <person name="Kalinowski J."/>
            <person name="Ruckert C."/>
        </authorList>
    </citation>
    <scope>NUCLEOTIDE SEQUENCE</scope>
    <source>
        <strain evidence="2">JCM 4815</strain>
    </source>
</reference>
<sequence length="217" mass="23476">MRTDGRVRRAVPEDAAAAAAALARAAEDEAVVKWITPDPAVRRRRAEEAGEYFAAWLTAMMSTGEVHLVEAGGAVAGLALWQYSDAGAGPRVEPAAEAPGDDADDVLRRVYGDDLPRLLLVNELVGERHPAGVSYWYLAQIVVVPELRGRGLGGALLRHQLERVDEQGTAAYLEASSPRNRVLYERHGFRALGGPVVLPDGGPLLQPMWRPRADRGE</sequence>
<proteinExistence type="predicted"/>
<evidence type="ECO:0000313" key="2">
    <source>
        <dbReference type="EMBL" id="GGZ30193.1"/>
    </source>
</evidence>
<dbReference type="PROSITE" id="PS51186">
    <property type="entry name" value="GNAT"/>
    <property type="match status" value="1"/>
</dbReference>
<dbReference type="SUPFAM" id="SSF55729">
    <property type="entry name" value="Acyl-CoA N-acyltransferases (Nat)"/>
    <property type="match status" value="1"/>
</dbReference>
<dbReference type="InterPro" id="IPR016181">
    <property type="entry name" value="Acyl_CoA_acyltransferase"/>
</dbReference>
<protein>
    <submittedName>
        <fullName evidence="2">N-acetyltransferase</fullName>
    </submittedName>
</protein>
<feature type="domain" description="N-acetyltransferase" evidence="1">
    <location>
        <begin position="5"/>
        <end position="213"/>
    </location>
</feature>
<dbReference type="CDD" id="cd04301">
    <property type="entry name" value="NAT_SF"/>
    <property type="match status" value="1"/>
</dbReference>
<dbReference type="RefSeq" id="WP_189864210.1">
    <property type="nucleotide sequence ID" value="NZ_BMVW01000014.1"/>
</dbReference>
<dbReference type="GO" id="GO:0016747">
    <property type="term" value="F:acyltransferase activity, transferring groups other than amino-acyl groups"/>
    <property type="evidence" value="ECO:0007669"/>
    <property type="project" value="InterPro"/>
</dbReference>
<dbReference type="Gene3D" id="3.40.630.30">
    <property type="match status" value="1"/>
</dbReference>
<evidence type="ECO:0000259" key="1">
    <source>
        <dbReference type="PROSITE" id="PS51186"/>
    </source>
</evidence>
<dbReference type="InterPro" id="IPR052523">
    <property type="entry name" value="Trichothecene_AcTrans"/>
</dbReference>
<dbReference type="PANTHER" id="PTHR42791:SF1">
    <property type="entry name" value="N-ACETYLTRANSFERASE DOMAIN-CONTAINING PROTEIN"/>
    <property type="match status" value="1"/>
</dbReference>